<evidence type="ECO:0000313" key="1">
    <source>
        <dbReference type="EMBL" id="DAF49737.1"/>
    </source>
</evidence>
<reference evidence="1" key="1">
    <citation type="journal article" date="2021" name="Proc. Natl. Acad. Sci. U.S.A.">
        <title>A Catalog of Tens of Thousands of Viruses from Human Metagenomes Reveals Hidden Associations with Chronic Diseases.</title>
        <authorList>
            <person name="Tisza M.J."/>
            <person name="Buck C.B."/>
        </authorList>
    </citation>
    <scope>NUCLEOTIDE SEQUENCE</scope>
    <source>
        <strain evidence="1">CtXfh4</strain>
    </source>
</reference>
<evidence type="ECO:0008006" key="2">
    <source>
        <dbReference type="Google" id="ProtNLM"/>
    </source>
</evidence>
<dbReference type="InterPro" id="IPR011889">
    <property type="entry name" value="Liste_lipo_26"/>
</dbReference>
<protein>
    <recommendedName>
        <fullName evidence="2">BspA family leucine-rich repeat surface protein</fullName>
    </recommendedName>
</protein>
<sequence length="324" mass="36557">MSLISRLHHIFQGTREGGYDGTIMVFEDPEVKSYLVKNIGGESGITNNNYGVPGVKGIAGEVTNEQVLACKKVDFSSNQNIRRFNELEYFKNLSTVNFEDSSIEEVSLPYMTINYGSKFNGCSGLRKLTTRYGLELKYGYSMFKGCSSLTTLDTSNWDLSNLIDISCMFQNCTSLQSLDTSNWNLHKVRYAGEMLADCTNLVSIDLSDKLENCKDYHEFDRRPPYYIFICHNCPNLETLVGNHTETDNVRLFIGYKGLKTGYSTDTLLNLSDSPRINLATVNAIIRGVGSSPDRKLTLILPEPVKSQVTEEYKKILESKNWKII</sequence>
<dbReference type="NCBIfam" id="TIGR02167">
    <property type="entry name" value="Liste_lipo_26"/>
    <property type="match status" value="2"/>
</dbReference>
<dbReference type="InterPro" id="IPR005046">
    <property type="entry name" value="DUF285"/>
</dbReference>
<accession>A0A8S5SFE0</accession>
<proteinExistence type="predicted"/>
<organism evidence="1">
    <name type="scientific">Siphoviridae sp. ctXfh4</name>
    <dbReference type="NCBI Taxonomy" id="2827887"/>
    <lineage>
        <taxon>Viruses</taxon>
        <taxon>Duplodnaviria</taxon>
        <taxon>Heunggongvirae</taxon>
        <taxon>Uroviricota</taxon>
        <taxon>Caudoviricetes</taxon>
    </lineage>
</organism>
<dbReference type="SUPFAM" id="SSF52058">
    <property type="entry name" value="L domain-like"/>
    <property type="match status" value="1"/>
</dbReference>
<dbReference type="Gene3D" id="3.80.10.10">
    <property type="entry name" value="Ribonuclease Inhibitor"/>
    <property type="match status" value="1"/>
</dbReference>
<dbReference type="Pfam" id="PF03382">
    <property type="entry name" value="DUF285"/>
    <property type="match status" value="1"/>
</dbReference>
<dbReference type="InterPro" id="IPR032675">
    <property type="entry name" value="LRR_dom_sf"/>
</dbReference>
<dbReference type="EMBL" id="BK032587">
    <property type="protein sequence ID" value="DAF49737.1"/>
    <property type="molecule type" value="Genomic_DNA"/>
</dbReference>
<name>A0A8S5SFE0_9CAUD</name>